<dbReference type="Gene3D" id="3.40.50.2000">
    <property type="entry name" value="Glycogen Phosphorylase B"/>
    <property type="match status" value="2"/>
</dbReference>
<dbReference type="AlphaFoldDB" id="A0AAQ1ZLF8"/>
<dbReference type="EMBL" id="UGTJ01000002">
    <property type="protein sequence ID" value="SUB96678.1"/>
    <property type="molecule type" value="Genomic_DNA"/>
</dbReference>
<organism evidence="2 3">
    <name type="scientific">Segatella buccae</name>
    <dbReference type="NCBI Taxonomy" id="28126"/>
    <lineage>
        <taxon>Bacteria</taxon>
        <taxon>Pseudomonadati</taxon>
        <taxon>Bacteroidota</taxon>
        <taxon>Bacteroidia</taxon>
        <taxon>Bacteroidales</taxon>
        <taxon>Prevotellaceae</taxon>
        <taxon>Segatella</taxon>
    </lineage>
</organism>
<dbReference type="PANTHER" id="PTHR12526">
    <property type="entry name" value="GLYCOSYLTRANSFERASE"/>
    <property type="match status" value="1"/>
</dbReference>
<dbReference type="Pfam" id="PF00534">
    <property type="entry name" value="Glycos_transf_1"/>
    <property type="match status" value="1"/>
</dbReference>
<dbReference type="GO" id="GO:0102710">
    <property type="term" value="F:D-inositol-3-phosphate glycosyltransferase activity"/>
    <property type="evidence" value="ECO:0007669"/>
    <property type="project" value="UniProtKB-EC"/>
</dbReference>
<dbReference type="PANTHER" id="PTHR12526:SF637">
    <property type="entry name" value="GLYCOSYLTRANSFERASE EPSF-RELATED"/>
    <property type="match status" value="1"/>
</dbReference>
<dbReference type="InterPro" id="IPR001296">
    <property type="entry name" value="Glyco_trans_1"/>
</dbReference>
<proteinExistence type="predicted"/>
<evidence type="ECO:0000313" key="3">
    <source>
        <dbReference type="Proteomes" id="UP000255283"/>
    </source>
</evidence>
<dbReference type="RefSeq" id="WP_115154334.1">
    <property type="nucleotide sequence ID" value="NZ_DBFWLE010000019.1"/>
</dbReference>
<dbReference type="CDD" id="cd03801">
    <property type="entry name" value="GT4_PimA-like"/>
    <property type="match status" value="1"/>
</dbReference>
<name>A0AAQ1ZLF8_9BACT</name>
<keyword evidence="2" id="KW-0328">Glycosyltransferase</keyword>
<evidence type="ECO:0000259" key="1">
    <source>
        <dbReference type="Pfam" id="PF00534"/>
    </source>
</evidence>
<feature type="domain" description="Glycosyl transferase family 1" evidence="1">
    <location>
        <begin position="178"/>
        <end position="342"/>
    </location>
</feature>
<gene>
    <name evidence="2" type="primary">mshA_2</name>
    <name evidence="2" type="ORF">NCTC13063_02449</name>
</gene>
<accession>A0AAQ1ZLF8</accession>
<evidence type="ECO:0000313" key="2">
    <source>
        <dbReference type="EMBL" id="SUB96678.1"/>
    </source>
</evidence>
<dbReference type="EC" id="2.4.1.250" evidence="2"/>
<protein>
    <submittedName>
        <fullName evidence="2">D-inositol-3-phosphate glycosyltransferase</fullName>
        <ecNumber evidence="2">2.4.1.250</ecNumber>
    </submittedName>
</protein>
<dbReference type="Proteomes" id="UP000255283">
    <property type="component" value="Unassembled WGS sequence"/>
</dbReference>
<dbReference type="SUPFAM" id="SSF53756">
    <property type="entry name" value="UDP-Glycosyltransferase/glycogen phosphorylase"/>
    <property type="match status" value="1"/>
</dbReference>
<sequence length="368" mass="41685">MKSTILFILHLPPPVHGAAMMGKYIHDSKLINDSFNCHYIDLTTAKDLGDIGHFRIGKIGEFISLLRKIRKAIHELNPELIYVTPNAKAPAFYKDFIVVQMIKSMGCRVVLHYHNKGVSTRQDRWFDNKLYRRFFKGVKVILLAEALYPDVQKYVKREDIYICPNGIPDTTNGEAPSIERNNNVPHILFLSNLLVSKGVLILLDALKILKDGGYSFVCDFVGGETSEINAKSFNEEVKKRGLNKIAIYQGRKYGKEKDRIFDNADIFTLPSLNEAFPLVNLEAMQHKLPIVSSNVGGIVEEVKNGENGYITKAGDDKTLADALGKLIDNKGLRIKLGNKSYEMYRQSFTKDKFEFNIEGILTNCLEEY</sequence>
<reference evidence="2 3" key="1">
    <citation type="submission" date="2018-06" db="EMBL/GenBank/DDBJ databases">
        <authorList>
            <consortium name="Pathogen Informatics"/>
            <person name="Doyle S."/>
        </authorList>
    </citation>
    <scope>NUCLEOTIDE SEQUENCE [LARGE SCALE GENOMIC DNA]</scope>
    <source>
        <strain evidence="2 3">NCTC13063</strain>
    </source>
</reference>
<keyword evidence="2" id="KW-0808">Transferase</keyword>
<comment type="caution">
    <text evidence="2">The sequence shown here is derived from an EMBL/GenBank/DDBJ whole genome shotgun (WGS) entry which is preliminary data.</text>
</comment>